<dbReference type="AlphaFoldDB" id="A0A392NAK5"/>
<accession>A0A392NAK5</accession>
<name>A0A392NAK5_9FABA</name>
<reference evidence="1 2" key="1">
    <citation type="journal article" date="2018" name="Front. Plant Sci.">
        <title>Red Clover (Trifolium pratense) and Zigzag Clover (T. medium) - A Picture of Genomic Similarities and Differences.</title>
        <authorList>
            <person name="Dluhosova J."/>
            <person name="Istvanek J."/>
            <person name="Nedelnik J."/>
            <person name="Repkova J."/>
        </authorList>
    </citation>
    <scope>NUCLEOTIDE SEQUENCE [LARGE SCALE GENOMIC DNA]</scope>
    <source>
        <strain evidence="2">cv. 10/8</strain>
        <tissue evidence="1">Leaf</tissue>
    </source>
</reference>
<keyword evidence="2" id="KW-1185">Reference proteome</keyword>
<comment type="caution">
    <text evidence="1">The sequence shown here is derived from an EMBL/GenBank/DDBJ whole genome shotgun (WGS) entry which is preliminary data.</text>
</comment>
<sequence>LCEAVGGLEMAEMPTCFGSGGGLDTVEVVRCCGGGHDCWGGGGWRILFESLLVSKFVEICRFLVYVVDLYRVGVNRLEVVYELRPLYRSPINFCLTELLFRF</sequence>
<dbReference type="EMBL" id="LXQA010029984">
    <property type="protein sequence ID" value="MCH95504.1"/>
    <property type="molecule type" value="Genomic_DNA"/>
</dbReference>
<protein>
    <submittedName>
        <fullName evidence="1">Uncharacterized protein</fullName>
    </submittedName>
</protein>
<feature type="non-terminal residue" evidence="1">
    <location>
        <position position="1"/>
    </location>
</feature>
<evidence type="ECO:0000313" key="1">
    <source>
        <dbReference type="EMBL" id="MCH95504.1"/>
    </source>
</evidence>
<evidence type="ECO:0000313" key="2">
    <source>
        <dbReference type="Proteomes" id="UP000265520"/>
    </source>
</evidence>
<organism evidence="1 2">
    <name type="scientific">Trifolium medium</name>
    <dbReference type="NCBI Taxonomy" id="97028"/>
    <lineage>
        <taxon>Eukaryota</taxon>
        <taxon>Viridiplantae</taxon>
        <taxon>Streptophyta</taxon>
        <taxon>Embryophyta</taxon>
        <taxon>Tracheophyta</taxon>
        <taxon>Spermatophyta</taxon>
        <taxon>Magnoliopsida</taxon>
        <taxon>eudicotyledons</taxon>
        <taxon>Gunneridae</taxon>
        <taxon>Pentapetalae</taxon>
        <taxon>rosids</taxon>
        <taxon>fabids</taxon>
        <taxon>Fabales</taxon>
        <taxon>Fabaceae</taxon>
        <taxon>Papilionoideae</taxon>
        <taxon>50 kb inversion clade</taxon>
        <taxon>NPAAA clade</taxon>
        <taxon>Hologalegina</taxon>
        <taxon>IRL clade</taxon>
        <taxon>Trifolieae</taxon>
        <taxon>Trifolium</taxon>
    </lineage>
</organism>
<dbReference type="Proteomes" id="UP000265520">
    <property type="component" value="Unassembled WGS sequence"/>
</dbReference>
<proteinExistence type="predicted"/>